<dbReference type="NCBIfam" id="NF003037">
    <property type="entry name" value="PRK03932.1"/>
    <property type="match status" value="1"/>
</dbReference>
<evidence type="ECO:0000256" key="2">
    <source>
        <dbReference type="ARBA" id="ARBA00022598"/>
    </source>
</evidence>
<evidence type="ECO:0000256" key="6">
    <source>
        <dbReference type="ARBA" id="ARBA00023146"/>
    </source>
</evidence>
<comment type="caution">
    <text evidence="9">The sequence shown here is derived from an EMBL/GenBank/DDBJ whole genome shotgun (WGS) entry which is preliminary data.</text>
</comment>
<dbReference type="PROSITE" id="PS50862">
    <property type="entry name" value="AA_TRNA_LIGASE_II"/>
    <property type="match status" value="1"/>
</dbReference>
<sequence>MQIFIKDIDKHVGQDIQLKGWLHNKRSSGSLHFFTIRDGSGFMQVIVSKNDVDEKAWEAANSLTQESSFSVVGTVSAHPKTQGVFELHAKQLEIYHIAEEYPIGNKEHGPDFLMNQRHLWLRSSKQWAILRVRDAVETAINEYLHQQYFIRTDSPIFTPNACEDTTELFPVPYFDLGEAFLSQSGQLYIEAAIASVGRCYDFGPVFRAEKSVTKRHLTEFWMMDAEAAFVEHEENMKIQEGLVQAIVKSVLHTCKTELEILERDTTKLEHLVNHRFERLEYKDAIERLQSLGSDIKFGEDLGNDDEGMLTQDSDVPVFIHKWPKSIKPFYMKIDPEDPTRVLNNDLIGIEGAGEIIGGSQREDSYDLLLKRIREDGLTEADYDWYLDLRKYGSVPHSGFGIGVERMIRWITGAPHIRETIPFPRLVNRIKP</sequence>
<comment type="subcellular location">
    <subcellularLocation>
        <location evidence="7">Cytoplasm</location>
    </subcellularLocation>
</comment>
<dbReference type="AlphaFoldDB" id="A0A2M6P128"/>
<keyword evidence="6 7" id="KW-0030">Aminoacyl-tRNA synthetase</keyword>
<dbReference type="InterPro" id="IPR012340">
    <property type="entry name" value="NA-bd_OB-fold"/>
</dbReference>
<feature type="domain" description="Aminoacyl-transfer RNA synthetases class-II family profile" evidence="8">
    <location>
        <begin position="130"/>
        <end position="431"/>
    </location>
</feature>
<organism evidence="9 10">
    <name type="scientific">Candidatus Magasanikbacteria bacterium CG10_big_fil_rev_8_21_14_0_10_38_6</name>
    <dbReference type="NCBI Taxonomy" id="1974647"/>
    <lineage>
        <taxon>Bacteria</taxon>
        <taxon>Candidatus Magasanikiibacteriota</taxon>
    </lineage>
</organism>
<dbReference type="EC" id="6.1.1.22" evidence="7"/>
<dbReference type="Gene3D" id="3.30.930.10">
    <property type="entry name" value="Bira Bifunctional Protein, Domain 2"/>
    <property type="match status" value="1"/>
</dbReference>
<comment type="similarity">
    <text evidence="1 7">Belongs to the class-II aminoacyl-tRNA synthetase family.</text>
</comment>
<keyword evidence="7" id="KW-0963">Cytoplasm</keyword>
<dbReference type="GO" id="GO:0005524">
    <property type="term" value="F:ATP binding"/>
    <property type="evidence" value="ECO:0007669"/>
    <property type="project" value="UniProtKB-UniRule"/>
</dbReference>
<accession>A0A2M6P128</accession>
<dbReference type="InterPro" id="IPR004522">
    <property type="entry name" value="Asn-tRNA-ligase"/>
</dbReference>
<evidence type="ECO:0000259" key="8">
    <source>
        <dbReference type="PROSITE" id="PS50862"/>
    </source>
</evidence>
<keyword evidence="3 7" id="KW-0547">Nucleotide-binding</keyword>
<dbReference type="GO" id="GO:0006421">
    <property type="term" value="P:asparaginyl-tRNA aminoacylation"/>
    <property type="evidence" value="ECO:0007669"/>
    <property type="project" value="UniProtKB-UniRule"/>
</dbReference>
<comment type="subunit">
    <text evidence="7">Homodimer.</text>
</comment>
<dbReference type="GO" id="GO:0004816">
    <property type="term" value="F:asparagine-tRNA ligase activity"/>
    <property type="evidence" value="ECO:0007669"/>
    <property type="project" value="UniProtKB-UniRule"/>
</dbReference>
<dbReference type="InterPro" id="IPR006195">
    <property type="entry name" value="aa-tRNA-synth_II"/>
</dbReference>
<comment type="catalytic activity">
    <reaction evidence="7">
        <text>tRNA(Asn) + L-asparagine + ATP = L-asparaginyl-tRNA(Asn) + AMP + diphosphate + H(+)</text>
        <dbReference type="Rhea" id="RHEA:11180"/>
        <dbReference type="Rhea" id="RHEA-COMP:9659"/>
        <dbReference type="Rhea" id="RHEA-COMP:9674"/>
        <dbReference type="ChEBI" id="CHEBI:15378"/>
        <dbReference type="ChEBI" id="CHEBI:30616"/>
        <dbReference type="ChEBI" id="CHEBI:33019"/>
        <dbReference type="ChEBI" id="CHEBI:58048"/>
        <dbReference type="ChEBI" id="CHEBI:78442"/>
        <dbReference type="ChEBI" id="CHEBI:78515"/>
        <dbReference type="ChEBI" id="CHEBI:456215"/>
        <dbReference type="EC" id="6.1.1.22"/>
    </reaction>
</comment>
<dbReference type="GO" id="GO:0003676">
    <property type="term" value="F:nucleic acid binding"/>
    <property type="evidence" value="ECO:0007669"/>
    <property type="project" value="InterPro"/>
</dbReference>
<dbReference type="Proteomes" id="UP000228528">
    <property type="component" value="Unassembled WGS sequence"/>
</dbReference>
<evidence type="ECO:0000256" key="5">
    <source>
        <dbReference type="ARBA" id="ARBA00022917"/>
    </source>
</evidence>
<dbReference type="GO" id="GO:0005737">
    <property type="term" value="C:cytoplasm"/>
    <property type="evidence" value="ECO:0007669"/>
    <property type="project" value="UniProtKB-SubCell"/>
</dbReference>
<dbReference type="PANTHER" id="PTHR22594">
    <property type="entry name" value="ASPARTYL/LYSYL-TRNA SYNTHETASE"/>
    <property type="match status" value="1"/>
</dbReference>
<dbReference type="InterPro" id="IPR004365">
    <property type="entry name" value="NA-bd_OB_tRNA"/>
</dbReference>
<dbReference type="NCBIfam" id="TIGR00457">
    <property type="entry name" value="asnS"/>
    <property type="match status" value="1"/>
</dbReference>
<dbReference type="Pfam" id="PF01336">
    <property type="entry name" value="tRNA_anti-codon"/>
    <property type="match status" value="1"/>
</dbReference>
<evidence type="ECO:0000313" key="9">
    <source>
        <dbReference type="EMBL" id="PIR77425.1"/>
    </source>
</evidence>
<dbReference type="Pfam" id="PF00152">
    <property type="entry name" value="tRNA-synt_2"/>
    <property type="match status" value="1"/>
</dbReference>
<dbReference type="Gene3D" id="2.40.50.140">
    <property type="entry name" value="Nucleic acid-binding proteins"/>
    <property type="match status" value="1"/>
</dbReference>
<evidence type="ECO:0000256" key="3">
    <source>
        <dbReference type="ARBA" id="ARBA00022741"/>
    </source>
</evidence>
<keyword evidence="4 7" id="KW-0067">ATP-binding</keyword>
<dbReference type="InterPro" id="IPR004364">
    <property type="entry name" value="Aa-tRNA-synt_II"/>
</dbReference>
<evidence type="ECO:0000256" key="4">
    <source>
        <dbReference type="ARBA" id="ARBA00022840"/>
    </source>
</evidence>
<dbReference type="CDD" id="cd00776">
    <property type="entry name" value="AsxRS_core"/>
    <property type="match status" value="1"/>
</dbReference>
<proteinExistence type="inferred from homology"/>
<keyword evidence="5 7" id="KW-0648">Protein biosynthesis</keyword>
<reference evidence="10" key="1">
    <citation type="submission" date="2017-09" db="EMBL/GenBank/DDBJ databases">
        <title>Depth-based differentiation of microbial function through sediment-hosted aquifers and enrichment of novel symbionts in the deep terrestrial subsurface.</title>
        <authorList>
            <person name="Probst A.J."/>
            <person name="Ladd B."/>
            <person name="Jarett J.K."/>
            <person name="Geller-Mcgrath D.E."/>
            <person name="Sieber C.M.K."/>
            <person name="Emerson J.B."/>
            <person name="Anantharaman K."/>
            <person name="Thomas B.C."/>
            <person name="Malmstrom R."/>
            <person name="Stieglmeier M."/>
            <person name="Klingl A."/>
            <person name="Woyke T."/>
            <person name="Ryan C.M."/>
            <person name="Banfield J.F."/>
        </authorList>
    </citation>
    <scope>NUCLEOTIDE SEQUENCE [LARGE SCALE GENOMIC DNA]</scope>
</reference>
<dbReference type="CDD" id="cd04100">
    <property type="entry name" value="Asp_Lys_Asn_RS_N"/>
    <property type="match status" value="1"/>
</dbReference>
<dbReference type="InterPro" id="IPR045864">
    <property type="entry name" value="aa-tRNA-synth_II/BPL/LPL"/>
</dbReference>
<name>A0A2M6P128_9BACT</name>
<evidence type="ECO:0000313" key="10">
    <source>
        <dbReference type="Proteomes" id="UP000228528"/>
    </source>
</evidence>
<dbReference type="InterPro" id="IPR002312">
    <property type="entry name" value="Asp/Asn-tRNA-synth_IIb"/>
</dbReference>
<dbReference type="HAMAP" id="MF_00534">
    <property type="entry name" value="Asn_tRNA_synth"/>
    <property type="match status" value="1"/>
</dbReference>
<gene>
    <name evidence="7" type="primary">asnS</name>
    <name evidence="9" type="ORF">COU30_02490</name>
</gene>
<evidence type="ECO:0000256" key="1">
    <source>
        <dbReference type="ARBA" id="ARBA00008226"/>
    </source>
</evidence>
<dbReference type="EMBL" id="PFBW01000109">
    <property type="protein sequence ID" value="PIR77425.1"/>
    <property type="molecule type" value="Genomic_DNA"/>
</dbReference>
<protein>
    <recommendedName>
        <fullName evidence="7">Asparagine--tRNA ligase</fullName>
        <ecNumber evidence="7">6.1.1.22</ecNumber>
    </recommendedName>
    <alternativeName>
        <fullName evidence="7">Asparaginyl-tRNA synthetase</fullName>
        <shortName evidence="7">AsnRS</shortName>
    </alternativeName>
</protein>
<dbReference type="SUPFAM" id="SSF55681">
    <property type="entry name" value="Class II aaRS and biotin synthetases"/>
    <property type="match status" value="1"/>
</dbReference>
<evidence type="ECO:0000256" key="7">
    <source>
        <dbReference type="HAMAP-Rule" id="MF_00534"/>
    </source>
</evidence>
<dbReference type="PANTHER" id="PTHR22594:SF34">
    <property type="entry name" value="ASPARAGINE--TRNA LIGASE, MITOCHONDRIAL-RELATED"/>
    <property type="match status" value="1"/>
</dbReference>
<dbReference type="SUPFAM" id="SSF50249">
    <property type="entry name" value="Nucleic acid-binding proteins"/>
    <property type="match status" value="1"/>
</dbReference>
<dbReference type="PRINTS" id="PR01042">
    <property type="entry name" value="TRNASYNTHASP"/>
</dbReference>
<keyword evidence="2 7" id="KW-0436">Ligase</keyword>